<keyword evidence="4 6" id="KW-0460">Magnesium</keyword>
<evidence type="ECO:0000256" key="5">
    <source>
        <dbReference type="ARBA" id="ARBA00023239"/>
    </source>
</evidence>
<keyword evidence="8" id="KW-1185">Reference proteome</keyword>
<dbReference type="Proteomes" id="UP000077266">
    <property type="component" value="Unassembled WGS sequence"/>
</dbReference>
<dbReference type="Pfam" id="PF19086">
    <property type="entry name" value="Terpene_syn_C_2"/>
    <property type="match status" value="1"/>
</dbReference>
<name>A0A165J8C3_EXIGL</name>
<comment type="cofactor">
    <cofactor evidence="1 6">
        <name>Mg(2+)</name>
        <dbReference type="ChEBI" id="CHEBI:18420"/>
    </cofactor>
</comment>
<dbReference type="InterPro" id="IPR008949">
    <property type="entry name" value="Isoprenoid_synthase_dom_sf"/>
</dbReference>
<dbReference type="InterPro" id="IPR034686">
    <property type="entry name" value="Terpene_cyclase-like_2"/>
</dbReference>
<gene>
    <name evidence="7" type="ORF">EXIGLDRAFT_673075</name>
</gene>
<evidence type="ECO:0000313" key="7">
    <source>
        <dbReference type="EMBL" id="KZV94475.1"/>
    </source>
</evidence>
<dbReference type="STRING" id="1314781.A0A165J8C3"/>
<comment type="similarity">
    <text evidence="2 6">Belongs to the terpene synthase family.</text>
</comment>
<dbReference type="PANTHER" id="PTHR35201">
    <property type="entry name" value="TERPENE SYNTHASE"/>
    <property type="match status" value="1"/>
</dbReference>
<proteinExistence type="inferred from homology"/>
<evidence type="ECO:0000256" key="4">
    <source>
        <dbReference type="ARBA" id="ARBA00022842"/>
    </source>
</evidence>
<dbReference type="SFLD" id="SFLDG01020">
    <property type="entry name" value="Terpene_Cyclase_Like_2"/>
    <property type="match status" value="1"/>
</dbReference>
<dbReference type="AlphaFoldDB" id="A0A165J8C3"/>
<dbReference type="GO" id="GO:0046872">
    <property type="term" value="F:metal ion binding"/>
    <property type="evidence" value="ECO:0007669"/>
    <property type="project" value="UniProtKB-KW"/>
</dbReference>
<evidence type="ECO:0000313" key="8">
    <source>
        <dbReference type="Proteomes" id="UP000077266"/>
    </source>
</evidence>
<evidence type="ECO:0000256" key="1">
    <source>
        <dbReference type="ARBA" id="ARBA00001946"/>
    </source>
</evidence>
<organism evidence="7 8">
    <name type="scientific">Exidia glandulosa HHB12029</name>
    <dbReference type="NCBI Taxonomy" id="1314781"/>
    <lineage>
        <taxon>Eukaryota</taxon>
        <taxon>Fungi</taxon>
        <taxon>Dikarya</taxon>
        <taxon>Basidiomycota</taxon>
        <taxon>Agaricomycotina</taxon>
        <taxon>Agaricomycetes</taxon>
        <taxon>Auriculariales</taxon>
        <taxon>Exidiaceae</taxon>
        <taxon>Exidia</taxon>
    </lineage>
</organism>
<protein>
    <recommendedName>
        <fullName evidence="6">Terpene synthase</fullName>
        <ecNumber evidence="6">4.2.3.-</ecNumber>
    </recommendedName>
</protein>
<keyword evidence="5 6" id="KW-0456">Lyase</keyword>
<dbReference type="PANTHER" id="PTHR35201:SF4">
    <property type="entry name" value="BETA-PINACENE SYNTHASE-RELATED"/>
    <property type="match status" value="1"/>
</dbReference>
<dbReference type="EMBL" id="KV425972">
    <property type="protein sequence ID" value="KZV94475.1"/>
    <property type="molecule type" value="Genomic_DNA"/>
</dbReference>
<evidence type="ECO:0000256" key="6">
    <source>
        <dbReference type="RuleBase" id="RU366034"/>
    </source>
</evidence>
<evidence type="ECO:0000256" key="3">
    <source>
        <dbReference type="ARBA" id="ARBA00022723"/>
    </source>
</evidence>
<sequence>MIVNAFRLPDLFSLSSSFTPGFNPHYARAVTECRAWLVSRNVLGAQTEVILVNGDMERLCAYSYPNAPYEQFRAISEFVCLLIVVDEVCDEKNDADAFKTGQSFLNALRDPMCDDDSALAQATREFREHMCSWLATDGWNRFVRVCESYIACVVEEASLRERGEVLSVKAYESVRRENSAVRPCAALMEFALGISLPDHVFANEHFMTVYWTMVDMVCWANDIYSYAVEYQKGLDGNNVLTVLMSDKSLELQAASDYAGEHYKTLVRRHWAAREALAQQTFGSPEVDAQVALVVEEMANWAIGNAVWSFETRRYLGDDGPQVKESLRVVLKTRCSDEKRMPA</sequence>
<dbReference type="InParanoid" id="A0A165J8C3"/>
<dbReference type="SUPFAM" id="SSF48576">
    <property type="entry name" value="Terpenoid synthases"/>
    <property type="match status" value="1"/>
</dbReference>
<accession>A0A165J8C3</accession>
<keyword evidence="3 6" id="KW-0479">Metal-binding</keyword>
<dbReference type="GO" id="GO:0008299">
    <property type="term" value="P:isoprenoid biosynthetic process"/>
    <property type="evidence" value="ECO:0007669"/>
    <property type="project" value="UniProtKB-ARBA"/>
</dbReference>
<dbReference type="SFLD" id="SFLDS00005">
    <property type="entry name" value="Isoprenoid_Synthase_Type_I"/>
    <property type="match status" value="1"/>
</dbReference>
<dbReference type="OrthoDB" id="2861623at2759"/>
<dbReference type="GO" id="GO:0010333">
    <property type="term" value="F:terpene synthase activity"/>
    <property type="evidence" value="ECO:0007669"/>
    <property type="project" value="InterPro"/>
</dbReference>
<dbReference type="Gene3D" id="1.10.600.10">
    <property type="entry name" value="Farnesyl Diphosphate Synthase"/>
    <property type="match status" value="1"/>
</dbReference>
<dbReference type="EC" id="4.2.3.-" evidence="6"/>
<evidence type="ECO:0000256" key="2">
    <source>
        <dbReference type="ARBA" id="ARBA00006333"/>
    </source>
</evidence>
<reference evidence="7 8" key="1">
    <citation type="journal article" date="2016" name="Mol. Biol. Evol.">
        <title>Comparative Genomics of Early-Diverging Mushroom-Forming Fungi Provides Insights into the Origins of Lignocellulose Decay Capabilities.</title>
        <authorList>
            <person name="Nagy L.G."/>
            <person name="Riley R."/>
            <person name="Tritt A."/>
            <person name="Adam C."/>
            <person name="Daum C."/>
            <person name="Floudas D."/>
            <person name="Sun H."/>
            <person name="Yadav J.S."/>
            <person name="Pangilinan J."/>
            <person name="Larsson K.H."/>
            <person name="Matsuura K."/>
            <person name="Barry K."/>
            <person name="Labutti K."/>
            <person name="Kuo R."/>
            <person name="Ohm R.A."/>
            <person name="Bhattacharya S.S."/>
            <person name="Shirouzu T."/>
            <person name="Yoshinaga Y."/>
            <person name="Martin F.M."/>
            <person name="Grigoriev I.V."/>
            <person name="Hibbett D.S."/>
        </authorList>
    </citation>
    <scope>NUCLEOTIDE SEQUENCE [LARGE SCALE GENOMIC DNA]</scope>
    <source>
        <strain evidence="7 8">HHB12029</strain>
    </source>
</reference>